<dbReference type="Gene3D" id="3.40.30.10">
    <property type="entry name" value="Glutaredoxin"/>
    <property type="match status" value="1"/>
</dbReference>
<sequence>MKKALLYIFAVSLLLVSCNKTDQAILFYGNTCPHCKELEENFAKLGVDKKFQYEKKEVYNDKANANLLGAKAGYCGLNTNSIGVPFLYAQGKCFVGVPDIEKYVSEKTGIIFEASGSAKQASGSGNLINE</sequence>
<evidence type="ECO:0000313" key="1">
    <source>
        <dbReference type="EMBL" id="PIP53313.1"/>
    </source>
</evidence>
<dbReference type="InterPro" id="IPR036249">
    <property type="entry name" value="Thioredoxin-like_sf"/>
</dbReference>
<name>A0A2H0B6K0_9BACT</name>
<evidence type="ECO:0000313" key="2">
    <source>
        <dbReference type="Proteomes" id="UP000229459"/>
    </source>
</evidence>
<proteinExistence type="predicted"/>
<comment type="caution">
    <text evidence="1">The sequence shown here is derived from an EMBL/GenBank/DDBJ whole genome shotgun (WGS) entry which is preliminary data.</text>
</comment>
<dbReference type="AlphaFoldDB" id="A0A2H0B6K0"/>
<dbReference type="Proteomes" id="UP000229459">
    <property type="component" value="Unassembled WGS sequence"/>
</dbReference>
<gene>
    <name evidence="1" type="ORF">COX08_01625</name>
</gene>
<dbReference type="PROSITE" id="PS51257">
    <property type="entry name" value="PROKAR_LIPOPROTEIN"/>
    <property type="match status" value="1"/>
</dbReference>
<dbReference type="PROSITE" id="PS51354">
    <property type="entry name" value="GLUTAREDOXIN_2"/>
    <property type="match status" value="1"/>
</dbReference>
<reference evidence="1 2" key="1">
    <citation type="submission" date="2017-09" db="EMBL/GenBank/DDBJ databases">
        <title>Depth-based differentiation of microbial function through sediment-hosted aquifers and enrichment of novel symbionts in the deep terrestrial subsurface.</title>
        <authorList>
            <person name="Probst A.J."/>
            <person name="Ladd B."/>
            <person name="Jarett J.K."/>
            <person name="Geller-Mcgrath D.E."/>
            <person name="Sieber C.M."/>
            <person name="Emerson J.B."/>
            <person name="Anantharaman K."/>
            <person name="Thomas B.C."/>
            <person name="Malmstrom R."/>
            <person name="Stieglmeier M."/>
            <person name="Klingl A."/>
            <person name="Woyke T."/>
            <person name="Ryan C.M."/>
            <person name="Banfield J.F."/>
        </authorList>
    </citation>
    <scope>NUCLEOTIDE SEQUENCE [LARGE SCALE GENOMIC DNA]</scope>
    <source>
        <strain evidence="1">CG23_combo_of_CG06-09_8_20_14_all_34_8</strain>
    </source>
</reference>
<dbReference type="SUPFAM" id="SSF52833">
    <property type="entry name" value="Thioredoxin-like"/>
    <property type="match status" value="1"/>
</dbReference>
<accession>A0A2H0B6K0</accession>
<protein>
    <submittedName>
        <fullName evidence="1">Uncharacterized protein</fullName>
    </submittedName>
</protein>
<organism evidence="1 2">
    <name type="scientific">Candidatus Beckwithbacteria bacterium CG23_combo_of_CG06-09_8_20_14_all_34_8</name>
    <dbReference type="NCBI Taxonomy" id="1974497"/>
    <lineage>
        <taxon>Bacteria</taxon>
        <taxon>Candidatus Beckwithiibacteriota</taxon>
    </lineage>
</organism>
<dbReference type="EMBL" id="PCSR01000035">
    <property type="protein sequence ID" value="PIP53313.1"/>
    <property type="molecule type" value="Genomic_DNA"/>
</dbReference>